<gene>
    <name evidence="2" type="ORF">MYEA_1660</name>
</gene>
<feature type="transmembrane region" description="Helical" evidence="1">
    <location>
        <begin position="109"/>
        <end position="131"/>
    </location>
</feature>
<evidence type="ECO:0000313" key="2">
    <source>
        <dbReference type="EMBL" id="EOA07516.1"/>
    </source>
</evidence>
<accession>S6G3T2</accession>
<name>S6G3T2_9MOLU</name>
<sequence>MIEKFYCTYLKLTITSPINFVSLFAVILADLAVISEIVTSVSCKLIFGFFELIAANIVVGSFCSISPKLVILITFFRSFKNDEVNVTFTWPLNLSFFDVIRAEPSCGDMLQILISFMFKFFVVSGLAFLIASKIVCGFASGNEPSSVLLITSSKFWQNVYLTVNQLDQ</sequence>
<evidence type="ECO:0008006" key="4">
    <source>
        <dbReference type="Google" id="ProtNLM"/>
    </source>
</evidence>
<organism evidence="2 3">
    <name type="scientific">Mycoplasma yeatsii 13926</name>
    <dbReference type="NCBI Taxonomy" id="1188240"/>
    <lineage>
        <taxon>Bacteria</taxon>
        <taxon>Bacillati</taxon>
        <taxon>Mycoplasmatota</taxon>
        <taxon>Mollicutes</taxon>
        <taxon>Mycoplasmataceae</taxon>
        <taxon>Mycoplasma</taxon>
    </lineage>
</organism>
<keyword evidence="1" id="KW-0472">Membrane</keyword>
<feature type="transmembrane region" description="Helical" evidence="1">
    <location>
        <begin position="20"/>
        <end position="41"/>
    </location>
</feature>
<evidence type="ECO:0000313" key="3">
    <source>
        <dbReference type="Proteomes" id="UP000015348"/>
    </source>
</evidence>
<dbReference type="EMBL" id="AORK01000007">
    <property type="protein sequence ID" value="EOA07516.1"/>
    <property type="molecule type" value="Genomic_DNA"/>
</dbReference>
<feature type="transmembrane region" description="Helical" evidence="1">
    <location>
        <begin position="53"/>
        <end position="76"/>
    </location>
</feature>
<keyword evidence="1" id="KW-1133">Transmembrane helix</keyword>
<comment type="caution">
    <text evidence="2">The sequence shown here is derived from an EMBL/GenBank/DDBJ whole genome shotgun (WGS) entry which is preliminary data.</text>
</comment>
<proteinExistence type="predicted"/>
<reference evidence="2 3" key="1">
    <citation type="journal article" date="2013" name="Genome Announc.">
        <title>Draft Genome Sequences of Mycoplasma auris and Mycoplasma yeatsii, Two Species of the Ear Canal of Caprinae.</title>
        <authorList>
            <person name="Dordet-Frisoni E."/>
            <person name="Baranowski E."/>
            <person name="Barre A."/>
            <person name="Blanchard A."/>
            <person name="Breton M."/>
            <person name="Couture C."/>
            <person name="Dupuy V."/>
            <person name="Gaurivaud P."/>
            <person name="Jacob D."/>
            <person name="Lemaitre C."/>
            <person name="Manso-Silvan L."/>
            <person name="Nikolski M."/>
            <person name="Nouvel L.X."/>
            <person name="Poumarat F."/>
            <person name="Sirand-Pugnet P."/>
            <person name="Thebault P."/>
            <person name="Theil S."/>
            <person name="Thiaucourt F."/>
            <person name="Citti C."/>
            <person name="Tardy F."/>
        </authorList>
    </citation>
    <scope>NUCLEOTIDE SEQUENCE [LARGE SCALE GENOMIC DNA]</scope>
    <source>
        <strain evidence="2 3">13926</strain>
    </source>
</reference>
<dbReference type="Proteomes" id="UP000015348">
    <property type="component" value="Unassembled WGS sequence"/>
</dbReference>
<dbReference type="AlphaFoldDB" id="S6G3T2"/>
<keyword evidence="1" id="KW-0812">Transmembrane</keyword>
<evidence type="ECO:0000256" key="1">
    <source>
        <dbReference type="SAM" id="Phobius"/>
    </source>
</evidence>
<protein>
    <recommendedName>
        <fullName evidence="4">Transmembrane protein</fullName>
    </recommendedName>
</protein>